<dbReference type="EMBL" id="DRSK01000065">
    <property type="protein sequence ID" value="HHE07510.1"/>
    <property type="molecule type" value="Genomic_DNA"/>
</dbReference>
<keyword evidence="1" id="KW-1133">Transmembrane helix</keyword>
<gene>
    <name evidence="2" type="ORF">ENL01_01080</name>
</gene>
<reference evidence="2" key="1">
    <citation type="journal article" date="2020" name="mSystems">
        <title>Genome- and Community-Level Interaction Insights into Carbon Utilization and Element Cycling Functions of Hydrothermarchaeota in Hydrothermal Sediment.</title>
        <authorList>
            <person name="Zhou Z."/>
            <person name="Liu Y."/>
            <person name="Xu W."/>
            <person name="Pan J."/>
            <person name="Luo Z.H."/>
            <person name="Li M."/>
        </authorList>
    </citation>
    <scope>NUCLEOTIDE SEQUENCE [LARGE SCALE GENOMIC DNA]</scope>
    <source>
        <strain evidence="2">HyVt-628</strain>
    </source>
</reference>
<proteinExistence type="predicted"/>
<protein>
    <submittedName>
        <fullName evidence="2">Uncharacterized protein</fullName>
    </submittedName>
</protein>
<dbReference type="Proteomes" id="UP000886059">
    <property type="component" value="Unassembled WGS sequence"/>
</dbReference>
<feature type="transmembrane region" description="Helical" evidence="1">
    <location>
        <begin position="31"/>
        <end position="52"/>
    </location>
</feature>
<dbReference type="AlphaFoldDB" id="A0A7C5DBQ6"/>
<keyword evidence="1" id="KW-0812">Transmembrane</keyword>
<comment type="caution">
    <text evidence="2">The sequence shown here is derived from an EMBL/GenBank/DDBJ whole genome shotgun (WGS) entry which is preliminary data.</text>
</comment>
<organism evidence="2">
    <name type="scientific">Chlorobaculum parvum</name>
    <dbReference type="NCBI Taxonomy" id="274539"/>
    <lineage>
        <taxon>Bacteria</taxon>
        <taxon>Pseudomonadati</taxon>
        <taxon>Chlorobiota</taxon>
        <taxon>Chlorobiia</taxon>
        <taxon>Chlorobiales</taxon>
        <taxon>Chlorobiaceae</taxon>
        <taxon>Chlorobaculum</taxon>
    </lineage>
</organism>
<evidence type="ECO:0000313" key="2">
    <source>
        <dbReference type="EMBL" id="HHE07510.1"/>
    </source>
</evidence>
<sequence length="77" mass="7633">MEQKPIRGNVLTTAAGVAGAGALLSPAGLPILPGLLGIVAVGAGIFTAGMAVKKVGGMISSGLNQSQELREENSPFM</sequence>
<keyword evidence="1" id="KW-0472">Membrane</keyword>
<accession>A0A7C5DBQ6</accession>
<evidence type="ECO:0000256" key="1">
    <source>
        <dbReference type="SAM" id="Phobius"/>
    </source>
</evidence>
<name>A0A7C5DBQ6_9CHLB</name>